<protein>
    <submittedName>
        <fullName evidence="2">Uncharacterized protein</fullName>
    </submittedName>
</protein>
<dbReference type="AlphaFoldDB" id="A0A7S0F4Z6"/>
<feature type="region of interest" description="Disordered" evidence="1">
    <location>
        <begin position="286"/>
        <end position="406"/>
    </location>
</feature>
<organism evidence="2">
    <name type="scientific">Hanusia phi</name>
    <dbReference type="NCBI Taxonomy" id="3032"/>
    <lineage>
        <taxon>Eukaryota</taxon>
        <taxon>Cryptophyceae</taxon>
        <taxon>Pyrenomonadales</taxon>
        <taxon>Geminigeraceae</taxon>
        <taxon>Hanusia</taxon>
    </lineage>
</organism>
<dbReference type="EMBL" id="HBEO01030943">
    <property type="protein sequence ID" value="CAD8503425.1"/>
    <property type="molecule type" value="Transcribed_RNA"/>
</dbReference>
<feature type="compositionally biased region" description="Polar residues" evidence="1">
    <location>
        <begin position="237"/>
        <end position="246"/>
    </location>
</feature>
<accession>A0A7S0F4Z6</accession>
<feature type="region of interest" description="Disordered" evidence="1">
    <location>
        <begin position="497"/>
        <end position="531"/>
    </location>
</feature>
<feature type="compositionally biased region" description="Polar residues" evidence="1">
    <location>
        <begin position="319"/>
        <end position="344"/>
    </location>
</feature>
<feature type="region of interest" description="Disordered" evidence="1">
    <location>
        <begin position="229"/>
        <end position="253"/>
    </location>
</feature>
<feature type="region of interest" description="Disordered" evidence="1">
    <location>
        <begin position="79"/>
        <end position="118"/>
    </location>
</feature>
<gene>
    <name evidence="2" type="ORF">HPHI1048_LOCUS20964</name>
</gene>
<name>A0A7S0F4Z6_9CRYP</name>
<feature type="compositionally biased region" description="Basic and acidic residues" evidence="1">
    <location>
        <begin position="305"/>
        <end position="316"/>
    </location>
</feature>
<proteinExistence type="predicted"/>
<feature type="compositionally biased region" description="Acidic residues" evidence="1">
    <location>
        <begin position="376"/>
        <end position="387"/>
    </location>
</feature>
<reference evidence="2" key="1">
    <citation type="submission" date="2021-01" db="EMBL/GenBank/DDBJ databases">
        <authorList>
            <person name="Corre E."/>
            <person name="Pelletier E."/>
            <person name="Niang G."/>
            <person name="Scheremetjew M."/>
            <person name="Finn R."/>
            <person name="Kale V."/>
            <person name="Holt S."/>
            <person name="Cochrane G."/>
            <person name="Meng A."/>
            <person name="Brown T."/>
            <person name="Cohen L."/>
        </authorList>
    </citation>
    <scope>NUCLEOTIDE SEQUENCE</scope>
    <source>
        <strain evidence="2">CCMP325</strain>
    </source>
</reference>
<evidence type="ECO:0000313" key="2">
    <source>
        <dbReference type="EMBL" id="CAD8503425.1"/>
    </source>
</evidence>
<evidence type="ECO:0000256" key="1">
    <source>
        <dbReference type="SAM" id="MobiDB-lite"/>
    </source>
</evidence>
<sequence length="631" mass="67839">MMQQQGMMPHPNGMQGSVMQQGMMQAGVMQAPIVQQGLSQAGMDGDIKRNMSGGYQNMGMYHPNQNGQMRFAQRQRNLGMQGNGYIPGNQDVPENDYGSQPNSHANNSQHSTGMLSGLNGYQQRLNSSIPEEDLYASAVHGSNQFNMYGNVVAGNDQSVAYYAEHQFEQNVEYPKLTSHPSAIHDLHGHNSSPVNQTSIAADDSLKQDVNHSSPIRRTKAFGNMLDYRSEQAKPRQDSSPGSSKWTSGGPVEEAAPADQIAESFSAMGKPDLGTASSMRSANAISAMHNSQAAPDRPATESSNARQDDTRSGDTAHGRQPQSFNPASSYYTTLPNGVTILSTIHSPDGDENEEHHSDDETVFGSSAERFQGLSVSNEDDDESNFEEEHENKEADSGRSMGGGMKRLNRTDSHEFLTSAASGRVNMSNAFLIKGRRWGGSTENLRRLTSGMSPANSFENLAMLNRNSAGPSKLGGPSHESLHHALLRKSVEEYQAPLGVSEEETDGSGVNGFSDGPTPPGGSSTSSEQSLAAGAVEDLDRHGLHMSDSTNSLRCLQPSESMTSLSGGIIDLNGLLRCGSQDNFLGAEDDLLMGLARNGSCDSLNSSALMGCNEVLAGRQAHTAHTMDNRWEW</sequence>
<feature type="compositionally biased region" description="Polar residues" evidence="1">
    <location>
        <begin position="97"/>
        <end position="118"/>
    </location>
</feature>